<accession>A0A392S6U5</accession>
<sequence>AESLPLGKNHTSRRVGGVVPFGGQNGERGDNRMIVNGGGGKDGVIGFNRPQVRFQQRTVEDWMDFGVCW</sequence>
<comment type="caution">
    <text evidence="2">The sequence shown here is derived from an EMBL/GenBank/DDBJ whole genome shotgun (WGS) entry which is preliminary data.</text>
</comment>
<organism evidence="2 3">
    <name type="scientific">Trifolium medium</name>
    <dbReference type="NCBI Taxonomy" id="97028"/>
    <lineage>
        <taxon>Eukaryota</taxon>
        <taxon>Viridiplantae</taxon>
        <taxon>Streptophyta</taxon>
        <taxon>Embryophyta</taxon>
        <taxon>Tracheophyta</taxon>
        <taxon>Spermatophyta</taxon>
        <taxon>Magnoliopsida</taxon>
        <taxon>eudicotyledons</taxon>
        <taxon>Gunneridae</taxon>
        <taxon>Pentapetalae</taxon>
        <taxon>rosids</taxon>
        <taxon>fabids</taxon>
        <taxon>Fabales</taxon>
        <taxon>Fabaceae</taxon>
        <taxon>Papilionoideae</taxon>
        <taxon>50 kb inversion clade</taxon>
        <taxon>NPAAA clade</taxon>
        <taxon>Hologalegina</taxon>
        <taxon>IRL clade</taxon>
        <taxon>Trifolieae</taxon>
        <taxon>Trifolium</taxon>
    </lineage>
</organism>
<feature type="region of interest" description="Disordered" evidence="1">
    <location>
        <begin position="1"/>
        <end position="40"/>
    </location>
</feature>
<name>A0A392S6U5_9FABA</name>
<evidence type="ECO:0000313" key="2">
    <source>
        <dbReference type="EMBL" id="MCI43914.1"/>
    </source>
</evidence>
<keyword evidence="3" id="KW-1185">Reference proteome</keyword>
<evidence type="ECO:0000256" key="1">
    <source>
        <dbReference type="SAM" id="MobiDB-lite"/>
    </source>
</evidence>
<dbReference type="EMBL" id="LXQA010323605">
    <property type="protein sequence ID" value="MCI43914.1"/>
    <property type="molecule type" value="Genomic_DNA"/>
</dbReference>
<evidence type="ECO:0000313" key="3">
    <source>
        <dbReference type="Proteomes" id="UP000265520"/>
    </source>
</evidence>
<protein>
    <submittedName>
        <fullName evidence="2">Uncharacterized protein</fullName>
    </submittedName>
</protein>
<proteinExistence type="predicted"/>
<feature type="non-terminal residue" evidence="2">
    <location>
        <position position="1"/>
    </location>
</feature>
<dbReference type="Proteomes" id="UP000265520">
    <property type="component" value="Unassembled WGS sequence"/>
</dbReference>
<reference evidence="2 3" key="1">
    <citation type="journal article" date="2018" name="Front. Plant Sci.">
        <title>Red Clover (Trifolium pratense) and Zigzag Clover (T. medium) - A Picture of Genomic Similarities and Differences.</title>
        <authorList>
            <person name="Dluhosova J."/>
            <person name="Istvanek J."/>
            <person name="Nedelnik J."/>
            <person name="Repkova J."/>
        </authorList>
    </citation>
    <scope>NUCLEOTIDE SEQUENCE [LARGE SCALE GENOMIC DNA]</scope>
    <source>
        <strain evidence="3">cv. 10/8</strain>
        <tissue evidence="2">Leaf</tissue>
    </source>
</reference>
<dbReference type="AlphaFoldDB" id="A0A392S6U5"/>